<dbReference type="AlphaFoldDB" id="A0AAV7H2T9"/>
<gene>
    <name evidence="1" type="ORF">IEQ34_009944</name>
</gene>
<sequence length="70" mass="7880">MAHRVRPLELMGADDAGAGKEFASFNGFEMSELASIVKQRGMFRFLSSCVRVSEWGGFSILFCLEQTWRS</sequence>
<dbReference type="EMBL" id="JAGFBR010000009">
    <property type="protein sequence ID" value="KAH0462369.1"/>
    <property type="molecule type" value="Genomic_DNA"/>
</dbReference>
<keyword evidence="2" id="KW-1185">Reference proteome</keyword>
<protein>
    <submittedName>
        <fullName evidence="1">Uncharacterized protein</fullName>
    </submittedName>
</protein>
<reference evidence="1 2" key="1">
    <citation type="journal article" date="2021" name="Hortic Res">
        <title>Chromosome-scale assembly of the Dendrobium chrysotoxum genome enhances the understanding of orchid evolution.</title>
        <authorList>
            <person name="Zhang Y."/>
            <person name="Zhang G.Q."/>
            <person name="Zhang D."/>
            <person name="Liu X.D."/>
            <person name="Xu X.Y."/>
            <person name="Sun W.H."/>
            <person name="Yu X."/>
            <person name="Zhu X."/>
            <person name="Wang Z.W."/>
            <person name="Zhao X."/>
            <person name="Zhong W.Y."/>
            <person name="Chen H."/>
            <person name="Yin W.L."/>
            <person name="Huang T."/>
            <person name="Niu S.C."/>
            <person name="Liu Z.J."/>
        </authorList>
    </citation>
    <scope>NUCLEOTIDE SEQUENCE [LARGE SCALE GENOMIC DNA]</scope>
    <source>
        <strain evidence="1">Lindl</strain>
    </source>
</reference>
<evidence type="ECO:0000313" key="2">
    <source>
        <dbReference type="Proteomes" id="UP000775213"/>
    </source>
</evidence>
<evidence type="ECO:0000313" key="1">
    <source>
        <dbReference type="EMBL" id="KAH0462369.1"/>
    </source>
</evidence>
<comment type="caution">
    <text evidence="1">The sequence shown here is derived from an EMBL/GenBank/DDBJ whole genome shotgun (WGS) entry which is preliminary data.</text>
</comment>
<organism evidence="1 2">
    <name type="scientific">Dendrobium chrysotoxum</name>
    <name type="common">Orchid</name>
    <dbReference type="NCBI Taxonomy" id="161865"/>
    <lineage>
        <taxon>Eukaryota</taxon>
        <taxon>Viridiplantae</taxon>
        <taxon>Streptophyta</taxon>
        <taxon>Embryophyta</taxon>
        <taxon>Tracheophyta</taxon>
        <taxon>Spermatophyta</taxon>
        <taxon>Magnoliopsida</taxon>
        <taxon>Liliopsida</taxon>
        <taxon>Asparagales</taxon>
        <taxon>Orchidaceae</taxon>
        <taxon>Epidendroideae</taxon>
        <taxon>Malaxideae</taxon>
        <taxon>Dendrobiinae</taxon>
        <taxon>Dendrobium</taxon>
    </lineage>
</organism>
<accession>A0AAV7H2T9</accession>
<dbReference type="Proteomes" id="UP000775213">
    <property type="component" value="Unassembled WGS sequence"/>
</dbReference>
<proteinExistence type="predicted"/>
<name>A0AAV7H2T9_DENCH</name>